<evidence type="ECO:0000256" key="1">
    <source>
        <dbReference type="SAM" id="MobiDB-lite"/>
    </source>
</evidence>
<evidence type="ECO:0000313" key="3">
    <source>
        <dbReference type="Proteomes" id="UP000004633"/>
    </source>
</evidence>
<dbReference type="AlphaFoldDB" id="E7N3F4"/>
<organism evidence="2 3">
    <name type="scientific">Selenomonas artemidis F0399</name>
    <dbReference type="NCBI Taxonomy" id="749551"/>
    <lineage>
        <taxon>Bacteria</taxon>
        <taxon>Bacillati</taxon>
        <taxon>Bacillota</taxon>
        <taxon>Negativicutes</taxon>
        <taxon>Selenomonadales</taxon>
        <taxon>Selenomonadaceae</taxon>
        <taxon>Selenomonas</taxon>
    </lineage>
</organism>
<comment type="caution">
    <text evidence="2">The sequence shown here is derived from an EMBL/GenBank/DDBJ whole genome shotgun (WGS) entry which is preliminary data.</text>
</comment>
<evidence type="ECO:0000313" key="2">
    <source>
        <dbReference type="EMBL" id="EFW29310.1"/>
    </source>
</evidence>
<dbReference type="HOGENOM" id="CLU_643875_0_0_9"/>
<feature type="region of interest" description="Disordered" evidence="1">
    <location>
        <begin position="1"/>
        <end position="44"/>
    </location>
</feature>
<sequence>MKGLTPVLSVPAQGDAASTTKSAIAPGNIDVRENPNQDLSDLSRNTSNALNELGRIFDKKKIEEQQELAAVFGEEAYRLAHDLKDDGSGRKILVHAAIGGIMSSVTGAGFTSGAVGAGLNEAVIKEIDKIAKHDLGAAQIVSAIVGAAAAKAAGGNAAAGASAAASGTKWNYLLVNQYNRMRRELAAAKTEEEKAAVIAFWTKIYDKQRAELKQDIENFPFDGSKITRLWYEYKFLRKYRNPLYELDGTASFILPPTLSTGSKNDDPVLGKEVLQNIVSGTESLKYGYLGDHGNIPSTAQTGFRWFGRAGGVSGSIFSITDFHEDYQKYSGGDLAKAWISDLIPLGSGLAGGAAGTYVGTYIGGLVGGGSGVLTGGAAGTIVGPEGTVVGGGAGGILGGIIGVSVGALVGGYTGGIVGGTAGAYIKDYVRKEQFKIKTDEEKKEEHSQKDDQE</sequence>
<dbReference type="Proteomes" id="UP000004633">
    <property type="component" value="Unassembled WGS sequence"/>
</dbReference>
<name>E7N3F4_9FIRM</name>
<dbReference type="STRING" id="749551.HMPREF9555_01530"/>
<proteinExistence type="predicted"/>
<accession>E7N3F4</accession>
<gene>
    <name evidence="2" type="ORF">HMPREF9555_01530</name>
</gene>
<dbReference type="EMBL" id="AECV01000031">
    <property type="protein sequence ID" value="EFW29310.1"/>
    <property type="molecule type" value="Genomic_DNA"/>
</dbReference>
<keyword evidence="3" id="KW-1185">Reference proteome</keyword>
<reference evidence="2 3" key="1">
    <citation type="submission" date="2010-08" db="EMBL/GenBank/DDBJ databases">
        <authorList>
            <person name="Weinstock G."/>
            <person name="Sodergren E."/>
            <person name="Clifton S."/>
            <person name="Fulton L."/>
            <person name="Fulton B."/>
            <person name="Courtney L."/>
            <person name="Fronick C."/>
            <person name="Harrison M."/>
            <person name="Strong C."/>
            <person name="Farmer C."/>
            <person name="Delahaunty K."/>
            <person name="Markovic C."/>
            <person name="Hall O."/>
            <person name="Minx P."/>
            <person name="Tomlinson C."/>
            <person name="Mitreva M."/>
            <person name="Hou S."/>
            <person name="Chen J."/>
            <person name="Wollam A."/>
            <person name="Pepin K.H."/>
            <person name="Johnson M."/>
            <person name="Bhonagiri V."/>
            <person name="Zhang X."/>
            <person name="Suruliraj S."/>
            <person name="Warren W."/>
            <person name="Chinwalla A."/>
            <person name="Mardis E.R."/>
            <person name="Wilson R.K."/>
        </authorList>
    </citation>
    <scope>NUCLEOTIDE SEQUENCE [LARGE SCALE GENOMIC DNA]</scope>
    <source>
        <strain evidence="2 3">F0399</strain>
    </source>
</reference>
<dbReference type="RefSeq" id="WP_009350187.1">
    <property type="nucleotide sequence ID" value="NZ_GL638144.1"/>
</dbReference>
<protein>
    <submittedName>
        <fullName evidence="2">Uncharacterized protein</fullName>
    </submittedName>
</protein>